<accession>A0A218X640</accession>
<dbReference type="EMBL" id="MTKT01002229">
    <property type="protein sequence ID" value="OWM80404.1"/>
    <property type="molecule type" value="Genomic_DNA"/>
</dbReference>
<dbReference type="PROSITE" id="PS51123">
    <property type="entry name" value="OMPA_2"/>
    <property type="match status" value="1"/>
</dbReference>
<gene>
    <name evidence="3" type="ORF">CDL15_Pgr019684</name>
</gene>
<protein>
    <recommendedName>
        <fullName evidence="2">OmpA-like domain-containing protein</fullName>
    </recommendedName>
</protein>
<evidence type="ECO:0000313" key="4">
    <source>
        <dbReference type="Proteomes" id="UP000197138"/>
    </source>
</evidence>
<evidence type="ECO:0000313" key="3">
    <source>
        <dbReference type="EMBL" id="OWM80404.1"/>
    </source>
</evidence>
<proteinExistence type="predicted"/>
<feature type="compositionally biased region" description="Polar residues" evidence="1">
    <location>
        <begin position="1"/>
        <end position="19"/>
    </location>
</feature>
<organism evidence="3 4">
    <name type="scientific">Punica granatum</name>
    <name type="common">Pomegranate</name>
    <dbReference type="NCBI Taxonomy" id="22663"/>
    <lineage>
        <taxon>Eukaryota</taxon>
        <taxon>Viridiplantae</taxon>
        <taxon>Streptophyta</taxon>
        <taxon>Embryophyta</taxon>
        <taxon>Tracheophyta</taxon>
        <taxon>Spermatophyta</taxon>
        <taxon>Magnoliopsida</taxon>
        <taxon>eudicotyledons</taxon>
        <taxon>Gunneridae</taxon>
        <taxon>Pentapetalae</taxon>
        <taxon>rosids</taxon>
        <taxon>malvids</taxon>
        <taxon>Myrtales</taxon>
        <taxon>Lythraceae</taxon>
        <taxon>Punica</taxon>
    </lineage>
</organism>
<comment type="caution">
    <text evidence="3">The sequence shown here is derived from an EMBL/GenBank/DDBJ whole genome shotgun (WGS) entry which is preliminary data.</text>
</comment>
<reference evidence="4" key="1">
    <citation type="journal article" date="2017" name="Plant J.">
        <title>The pomegranate (Punica granatum L.) genome and the genomics of punicalagin biosynthesis.</title>
        <authorList>
            <person name="Qin G."/>
            <person name="Xu C."/>
            <person name="Ming R."/>
            <person name="Tang H."/>
            <person name="Guyot R."/>
            <person name="Kramer E.M."/>
            <person name="Hu Y."/>
            <person name="Yi X."/>
            <person name="Qi Y."/>
            <person name="Xu X."/>
            <person name="Gao Z."/>
            <person name="Pan H."/>
            <person name="Jian J."/>
            <person name="Tian Y."/>
            <person name="Yue Z."/>
            <person name="Xu Y."/>
        </authorList>
    </citation>
    <scope>NUCLEOTIDE SEQUENCE [LARGE SCALE GENOMIC DNA]</scope>
    <source>
        <strain evidence="4">cv. Dabenzi</strain>
    </source>
</reference>
<feature type="region of interest" description="Disordered" evidence="1">
    <location>
        <begin position="50"/>
        <end position="83"/>
    </location>
</feature>
<feature type="region of interest" description="Disordered" evidence="1">
    <location>
        <begin position="1"/>
        <end position="27"/>
    </location>
</feature>
<dbReference type="Proteomes" id="UP000197138">
    <property type="component" value="Unassembled WGS sequence"/>
</dbReference>
<evidence type="ECO:0000259" key="2">
    <source>
        <dbReference type="PROSITE" id="PS51123"/>
    </source>
</evidence>
<dbReference type="InterPro" id="IPR006665">
    <property type="entry name" value="OmpA-like"/>
</dbReference>
<sequence>METINRGQKQPGSEFSQEPRNPKRRRVEIDVRVDESSFKEDCSALSLHDVVDGTKSPTHPEIKWISDDDEDGGGDAARPEGKRDYKLFAADLRRAEGTMEKPRSQPGDDGSVLDKDCSVNVNGTEPLGTDDNGEIGHKTGNHYHEPFFAFLETKDRMEEPFWQLEPTGQDIDPSLLWIDEFFGQDNELLPGIPPKGQEIVARTDHKTNDGLHMEHPVPDQNVVYISDDEDDEDNVAIPTPPRC</sequence>
<evidence type="ECO:0000256" key="1">
    <source>
        <dbReference type="SAM" id="MobiDB-lite"/>
    </source>
</evidence>
<feature type="domain" description="OmpA-like" evidence="2">
    <location>
        <begin position="1"/>
        <end position="35"/>
    </location>
</feature>
<dbReference type="AlphaFoldDB" id="A0A218X640"/>
<name>A0A218X640_PUNGR</name>